<evidence type="ECO:0000313" key="9">
    <source>
        <dbReference type="EMBL" id="RKP06891.1"/>
    </source>
</evidence>
<dbReference type="STRING" id="78915.A0A4P9XNA8"/>
<feature type="transmembrane region" description="Helical" evidence="7">
    <location>
        <begin position="156"/>
        <end position="175"/>
    </location>
</feature>
<protein>
    <recommendedName>
        <fullName evidence="6">Transmembrane protein 198</fullName>
    </recommendedName>
</protein>
<feature type="transmembrane region" description="Helical" evidence="7">
    <location>
        <begin position="104"/>
        <end position="121"/>
    </location>
</feature>
<evidence type="ECO:0000256" key="1">
    <source>
        <dbReference type="ARBA" id="ARBA00004141"/>
    </source>
</evidence>
<dbReference type="PANTHER" id="PTHR31247">
    <property type="entry name" value="TRANSMEMBRANE PROTEIN 198 FAMILY MEMBER"/>
    <property type="match status" value="1"/>
</dbReference>
<dbReference type="InterPro" id="IPR040236">
    <property type="entry name" value="TMEM198"/>
</dbReference>
<feature type="non-terminal residue" evidence="9">
    <location>
        <position position="1"/>
    </location>
</feature>
<comment type="similarity">
    <text evidence="2">Belongs to the TMEM198 family.</text>
</comment>
<feature type="domain" description="TM7S3/TM198-like" evidence="8">
    <location>
        <begin position="22"/>
        <end position="179"/>
    </location>
</feature>
<evidence type="ECO:0000256" key="2">
    <source>
        <dbReference type="ARBA" id="ARBA00006244"/>
    </source>
</evidence>
<dbReference type="Pfam" id="PF13886">
    <property type="entry name" value="TM7S3_TM198"/>
    <property type="match status" value="1"/>
</dbReference>
<dbReference type="PANTHER" id="PTHR31247:SF5">
    <property type="entry name" value="DUF4203 DOMAIN-CONTAINING PROTEIN"/>
    <property type="match status" value="1"/>
</dbReference>
<proteinExistence type="inferred from homology"/>
<feature type="transmembrane region" description="Helical" evidence="7">
    <location>
        <begin position="19"/>
        <end position="37"/>
    </location>
</feature>
<dbReference type="EMBL" id="KZ992798">
    <property type="protein sequence ID" value="RKP06891.1"/>
    <property type="molecule type" value="Genomic_DNA"/>
</dbReference>
<feature type="transmembrane region" description="Helical" evidence="7">
    <location>
        <begin position="43"/>
        <end position="66"/>
    </location>
</feature>
<evidence type="ECO:0000313" key="10">
    <source>
        <dbReference type="Proteomes" id="UP000271241"/>
    </source>
</evidence>
<dbReference type="Proteomes" id="UP000271241">
    <property type="component" value="Unassembled WGS sequence"/>
</dbReference>
<reference evidence="10" key="1">
    <citation type="journal article" date="2018" name="Nat. Microbiol.">
        <title>Leveraging single-cell genomics to expand the fungal tree of life.</title>
        <authorList>
            <person name="Ahrendt S.R."/>
            <person name="Quandt C.A."/>
            <person name="Ciobanu D."/>
            <person name="Clum A."/>
            <person name="Salamov A."/>
            <person name="Andreopoulos B."/>
            <person name="Cheng J.F."/>
            <person name="Woyke T."/>
            <person name="Pelin A."/>
            <person name="Henrissat B."/>
            <person name="Reynolds N.K."/>
            <person name="Benny G.L."/>
            <person name="Smith M.E."/>
            <person name="James T.Y."/>
            <person name="Grigoriev I.V."/>
        </authorList>
    </citation>
    <scope>NUCLEOTIDE SEQUENCE [LARGE SCALE GENOMIC DNA]</scope>
    <source>
        <strain evidence="10">RSA 1356</strain>
    </source>
</reference>
<feature type="transmembrane region" description="Helical" evidence="7">
    <location>
        <begin position="133"/>
        <end position="150"/>
    </location>
</feature>
<dbReference type="AlphaFoldDB" id="A0A4P9XNA8"/>
<name>A0A4P9XNA8_9FUNG</name>
<evidence type="ECO:0000256" key="6">
    <source>
        <dbReference type="ARBA" id="ARBA00049737"/>
    </source>
</evidence>
<keyword evidence="10" id="KW-1185">Reference proteome</keyword>
<dbReference type="OrthoDB" id="102260at2759"/>
<accession>A0A4P9XNA8</accession>
<gene>
    <name evidence="9" type="ORF">THASP1DRAFT_6675</name>
</gene>
<feature type="non-terminal residue" evidence="9">
    <location>
        <position position="187"/>
    </location>
</feature>
<keyword evidence="5 7" id="KW-0472">Membrane</keyword>
<evidence type="ECO:0000256" key="5">
    <source>
        <dbReference type="ARBA" id="ARBA00023136"/>
    </source>
</evidence>
<comment type="subcellular location">
    <subcellularLocation>
        <location evidence="1">Membrane</location>
        <topology evidence="1">Multi-pass membrane protein</topology>
    </subcellularLocation>
</comment>
<dbReference type="GO" id="GO:0005886">
    <property type="term" value="C:plasma membrane"/>
    <property type="evidence" value="ECO:0007669"/>
    <property type="project" value="TreeGrafter"/>
</dbReference>
<evidence type="ECO:0000259" key="8">
    <source>
        <dbReference type="Pfam" id="PF13886"/>
    </source>
</evidence>
<organism evidence="9 10">
    <name type="scientific">Thamnocephalis sphaerospora</name>
    <dbReference type="NCBI Taxonomy" id="78915"/>
    <lineage>
        <taxon>Eukaryota</taxon>
        <taxon>Fungi</taxon>
        <taxon>Fungi incertae sedis</taxon>
        <taxon>Zoopagomycota</taxon>
        <taxon>Zoopagomycotina</taxon>
        <taxon>Zoopagomycetes</taxon>
        <taxon>Zoopagales</taxon>
        <taxon>Sigmoideomycetaceae</taxon>
        <taxon>Thamnocephalis</taxon>
    </lineage>
</organism>
<evidence type="ECO:0000256" key="7">
    <source>
        <dbReference type="SAM" id="Phobius"/>
    </source>
</evidence>
<feature type="transmembrane region" description="Helical" evidence="7">
    <location>
        <begin position="78"/>
        <end position="98"/>
    </location>
</feature>
<dbReference type="InterPro" id="IPR025256">
    <property type="entry name" value="TM7S3/TM198-like_dom"/>
</dbReference>
<evidence type="ECO:0000256" key="3">
    <source>
        <dbReference type="ARBA" id="ARBA00022692"/>
    </source>
</evidence>
<keyword evidence="3 7" id="KW-0812">Transmembrane</keyword>
<keyword evidence="4 7" id="KW-1133">Transmembrane helix</keyword>
<evidence type="ECO:0000256" key="4">
    <source>
        <dbReference type="ARBA" id="ARBA00022989"/>
    </source>
</evidence>
<sequence>DGSTSPVAAVQKAITPQSIVAAIICLAVGFILCFFGYRFFRPTLFFAGFCIAALLAYIGCINIAPLTGDDMDGIKRTVYIVVTVVAGFIAGILCVIFWRFGLMIVGALGGLVGALFILALAPDGLIADNVGRALFIVVLTILCAILIFKFERPVVIIATAVAGGFGMALGIDFFVQSEFAASLTAFL</sequence>